<name>A0A8B7BTM8_PHODC</name>
<keyword evidence="2" id="KW-1185">Reference proteome</keyword>
<dbReference type="PANTHER" id="PTHR31161">
    <property type="entry name" value="PROTEIN GRAVITROPIC IN THE LIGHT 1"/>
    <property type="match status" value="1"/>
</dbReference>
<dbReference type="AlphaFoldDB" id="A0A8B7BTM8"/>
<evidence type="ECO:0000313" key="3">
    <source>
        <dbReference type="RefSeq" id="XP_008785139.2"/>
    </source>
</evidence>
<proteinExistence type="predicted"/>
<sequence length="344" mass="39112">MEDCKEGESLNFKSHLSQTNNVCRHESECHQSQIEALHEKLMEVKASIKCSEDKAKRELEHLWRNGKIAATLLTYLKSKARIMANPHMAHASCGIKHREGVGLVDKHGIPLSDWSKDIDLSPFESSEEEILRASGNESGSIDANDGAYLVEILKSVHTVTDVMESLVKKVIMAENEAAIEKEKVNLGMEEIRKKTLQIDSMSAKVEEMEKFALGANDILNEMRQKVEDMVQEISRQRQRAAENEQELCRVKQDFEALKSYVSSLISVRETLISSEKQFQTMEKLFERLIAKTARLEAEKMQKEAEVQKLMEENVRLTAMLDKKEAQLLAMNEQMKFMALNSPGI</sequence>
<accession>A0A8B7BTM8</accession>
<organism evidence="2 3">
    <name type="scientific">Phoenix dactylifera</name>
    <name type="common">Date palm</name>
    <dbReference type="NCBI Taxonomy" id="42345"/>
    <lineage>
        <taxon>Eukaryota</taxon>
        <taxon>Viridiplantae</taxon>
        <taxon>Streptophyta</taxon>
        <taxon>Embryophyta</taxon>
        <taxon>Tracheophyta</taxon>
        <taxon>Spermatophyta</taxon>
        <taxon>Magnoliopsida</taxon>
        <taxon>Liliopsida</taxon>
        <taxon>Arecaceae</taxon>
        <taxon>Coryphoideae</taxon>
        <taxon>Phoeniceae</taxon>
        <taxon>Phoenix</taxon>
    </lineage>
</organism>
<feature type="coiled-coil region" evidence="1">
    <location>
        <begin position="216"/>
        <end position="246"/>
    </location>
</feature>
<protein>
    <submittedName>
        <fullName evidence="3">Uncharacterized protein</fullName>
    </submittedName>
</protein>
<dbReference type="GeneID" id="103703882"/>
<keyword evidence="1" id="KW-0175">Coiled coil</keyword>
<dbReference type="RefSeq" id="XP_008785139.2">
    <property type="nucleotide sequence ID" value="XM_008786917.4"/>
</dbReference>
<dbReference type="KEGG" id="pda:103703882"/>
<dbReference type="OrthoDB" id="1888070at2759"/>
<dbReference type="GO" id="GO:0009639">
    <property type="term" value="P:response to red or far red light"/>
    <property type="evidence" value="ECO:0007669"/>
    <property type="project" value="InterPro"/>
</dbReference>
<dbReference type="Proteomes" id="UP000228380">
    <property type="component" value="Unplaced"/>
</dbReference>
<dbReference type="GO" id="GO:0009959">
    <property type="term" value="P:negative gravitropism"/>
    <property type="evidence" value="ECO:0007669"/>
    <property type="project" value="InterPro"/>
</dbReference>
<reference evidence="3" key="1">
    <citation type="submission" date="2025-08" db="UniProtKB">
        <authorList>
            <consortium name="RefSeq"/>
        </authorList>
    </citation>
    <scope>IDENTIFICATION</scope>
    <source>
        <tissue evidence="3">Young leaves</tissue>
    </source>
</reference>
<dbReference type="InterPro" id="IPR040225">
    <property type="entry name" value="GIL1-like"/>
</dbReference>
<evidence type="ECO:0000313" key="2">
    <source>
        <dbReference type="Proteomes" id="UP000228380"/>
    </source>
</evidence>
<gene>
    <name evidence="3" type="primary">LOC103703882</name>
</gene>
<feature type="coiled-coil region" evidence="1">
    <location>
        <begin position="285"/>
        <end position="333"/>
    </location>
</feature>
<evidence type="ECO:0000256" key="1">
    <source>
        <dbReference type="SAM" id="Coils"/>
    </source>
</evidence>